<keyword evidence="3" id="KW-1185">Reference proteome</keyword>
<feature type="region of interest" description="Disordered" evidence="1">
    <location>
        <begin position="102"/>
        <end position="240"/>
    </location>
</feature>
<feature type="compositionally biased region" description="Low complexity" evidence="1">
    <location>
        <begin position="127"/>
        <end position="150"/>
    </location>
</feature>
<organism evidence="2 3">
    <name type="scientific">Haemaphysalis longicornis</name>
    <name type="common">Bush tick</name>
    <dbReference type="NCBI Taxonomy" id="44386"/>
    <lineage>
        <taxon>Eukaryota</taxon>
        <taxon>Metazoa</taxon>
        <taxon>Ecdysozoa</taxon>
        <taxon>Arthropoda</taxon>
        <taxon>Chelicerata</taxon>
        <taxon>Arachnida</taxon>
        <taxon>Acari</taxon>
        <taxon>Parasitiformes</taxon>
        <taxon>Ixodida</taxon>
        <taxon>Ixodoidea</taxon>
        <taxon>Ixodidae</taxon>
        <taxon>Haemaphysalinae</taxon>
        <taxon>Haemaphysalis</taxon>
    </lineage>
</organism>
<evidence type="ECO:0000313" key="2">
    <source>
        <dbReference type="EMBL" id="KAH9376963.1"/>
    </source>
</evidence>
<name>A0A9J6GNK0_HAELO</name>
<evidence type="ECO:0000256" key="1">
    <source>
        <dbReference type="SAM" id="MobiDB-lite"/>
    </source>
</evidence>
<comment type="caution">
    <text evidence="2">The sequence shown here is derived from an EMBL/GenBank/DDBJ whole genome shotgun (WGS) entry which is preliminary data.</text>
</comment>
<dbReference type="EMBL" id="JABSTR010000008">
    <property type="protein sequence ID" value="KAH9376963.1"/>
    <property type="molecule type" value="Genomic_DNA"/>
</dbReference>
<proteinExistence type="predicted"/>
<dbReference type="VEuPathDB" id="VectorBase:HLOH_062525"/>
<sequence>MDVPALLPSTPCVQRRDCARTLQHIGPASTPWVSCRGAVRGVGARATQQTQNSVYEMVSDMNARQELFDERLVALEERLAAIHEQLEALPEAVARSCGALALQQPPPASSQSYPPGSMPLPEGGGPEQQPLPQAPLAAAAAPASAHAPASGRRGLAQHGPAQLVHRQPLRHGATRGSPGAAHGGALGIHGELTQPPRQPAGRPATTTVHGRRGATRAAAAGTLGLHHGRRPRRPAGPPVLRGTPLLRVRCAALADLAPVPGFSLCVTRAVLAFTF</sequence>
<dbReference type="Proteomes" id="UP000821853">
    <property type="component" value="Unassembled WGS sequence"/>
</dbReference>
<accession>A0A9J6GNK0</accession>
<dbReference type="OrthoDB" id="73653at2759"/>
<reference evidence="2 3" key="1">
    <citation type="journal article" date="2020" name="Cell">
        <title>Large-Scale Comparative Analyses of Tick Genomes Elucidate Their Genetic Diversity and Vector Capacities.</title>
        <authorList>
            <consortium name="Tick Genome and Microbiome Consortium (TIGMIC)"/>
            <person name="Jia N."/>
            <person name="Wang J."/>
            <person name="Shi W."/>
            <person name="Du L."/>
            <person name="Sun Y."/>
            <person name="Zhan W."/>
            <person name="Jiang J.F."/>
            <person name="Wang Q."/>
            <person name="Zhang B."/>
            <person name="Ji P."/>
            <person name="Bell-Sakyi L."/>
            <person name="Cui X.M."/>
            <person name="Yuan T.T."/>
            <person name="Jiang B.G."/>
            <person name="Yang W.F."/>
            <person name="Lam T.T."/>
            <person name="Chang Q.C."/>
            <person name="Ding S.J."/>
            <person name="Wang X.J."/>
            <person name="Zhu J.G."/>
            <person name="Ruan X.D."/>
            <person name="Zhao L."/>
            <person name="Wei J.T."/>
            <person name="Ye R.Z."/>
            <person name="Que T.C."/>
            <person name="Du C.H."/>
            <person name="Zhou Y.H."/>
            <person name="Cheng J.X."/>
            <person name="Dai P.F."/>
            <person name="Guo W.B."/>
            <person name="Han X.H."/>
            <person name="Huang E.J."/>
            <person name="Li L.F."/>
            <person name="Wei W."/>
            <person name="Gao Y.C."/>
            <person name="Liu J.Z."/>
            <person name="Shao H.Z."/>
            <person name="Wang X."/>
            <person name="Wang C.C."/>
            <person name="Yang T.C."/>
            <person name="Huo Q.B."/>
            <person name="Li W."/>
            <person name="Chen H.Y."/>
            <person name="Chen S.E."/>
            <person name="Zhou L.G."/>
            <person name="Ni X.B."/>
            <person name="Tian J.H."/>
            <person name="Sheng Y."/>
            <person name="Liu T."/>
            <person name="Pan Y.S."/>
            <person name="Xia L.Y."/>
            <person name="Li J."/>
            <person name="Zhao F."/>
            <person name="Cao W.C."/>
        </authorList>
    </citation>
    <scope>NUCLEOTIDE SEQUENCE [LARGE SCALE GENOMIC DNA]</scope>
    <source>
        <strain evidence="2">HaeL-2018</strain>
    </source>
</reference>
<protein>
    <submittedName>
        <fullName evidence="2">Uncharacterized protein</fullName>
    </submittedName>
</protein>
<feature type="compositionally biased region" description="Low complexity" evidence="1">
    <location>
        <begin position="215"/>
        <end position="225"/>
    </location>
</feature>
<evidence type="ECO:0000313" key="3">
    <source>
        <dbReference type="Proteomes" id="UP000821853"/>
    </source>
</evidence>
<gene>
    <name evidence="2" type="ORF">HPB48_002722</name>
</gene>
<dbReference type="AlphaFoldDB" id="A0A9J6GNK0"/>